<feature type="domain" description="Reverse transcriptase Ty1/copia-type" evidence="1">
    <location>
        <begin position="437"/>
        <end position="537"/>
    </location>
</feature>
<evidence type="ECO:0000313" key="3">
    <source>
        <dbReference type="EMBL" id="RVW64728.1"/>
    </source>
</evidence>
<organism evidence="3 4">
    <name type="scientific">Vitis vinifera</name>
    <name type="common">Grape</name>
    <dbReference type="NCBI Taxonomy" id="29760"/>
    <lineage>
        <taxon>Eukaryota</taxon>
        <taxon>Viridiplantae</taxon>
        <taxon>Streptophyta</taxon>
        <taxon>Embryophyta</taxon>
        <taxon>Tracheophyta</taxon>
        <taxon>Spermatophyta</taxon>
        <taxon>Magnoliopsida</taxon>
        <taxon>eudicotyledons</taxon>
        <taxon>Gunneridae</taxon>
        <taxon>Pentapetalae</taxon>
        <taxon>rosids</taxon>
        <taxon>Vitales</taxon>
        <taxon>Vitaceae</taxon>
        <taxon>Viteae</taxon>
        <taxon>Vitis</taxon>
    </lineage>
</organism>
<sequence length="817" mass="93406">MMDLDMALREDEPPKTTNESIEAMRAHYAKWERSNRLSLISIKRPIAEHLLGGIPESNNAKEFLVAVANKYQTSDNVEAGHFMDELMNMRYDDMKGVHEYILKMVHLQTRLKALDIPILDKFIVHQALNTLPSSFSQIKTTYNTLNQSWGVNDLITKWDRNLRKPSEKESKLKVGSDIGIDVEHIGVSVLELDSVIKIVRSDRGGEYYGKHGDAGQQKGPFARYFQDNGIVAQYTMPVYLWGEAIKTTTYILNRVPTEVKIYDPSLKRTDSRTTRCYFIGYPSHSKGYKFYCLTRGTRIVESQVVKFLELDVADSIPSQSNERVEPMDVISLRLPVSDVNLDVGAFDSGIQQGVATVNFPIVEINPIVDEIPPMEMRRSQRTRRLALSNDYYVYLGEGEYDIGEEVDPNTYCEALSSDKANEWLIAMRDEMQSMSDNDVWELVDLPKGYKPIGCKWVFKTKRDNKGNVERCKARLVARGYTQREGIDFTETFSPVSTKDYFRLVMALVAHFDLELHQMDVKIAFLNENKFNQCVYMKVNGSKYIFMVLYIDDILLASSNVNLLNDTKRILSANFDMKDLGEASFVLGIEIYRDRSRNLLGLSQIAYINRVLKRFNMQMCKAGDVPVVNGDKLSNEQCPKNDLEKNTMKTISYASAISSLMYAQVCTRPNIAFIVNVLRRYLSNPGHDHWVAAKKVMRYLQRTKDFMLVYRRVDNLEVVGYSDSDFGGCSDDRKSTLGYIFMLAVVFYSKNNKISTGSKHMEIKYLTVKDLVKKGDIVIEHIRTESMLADPLTKCLKPITFKEHVVNMGVIKSFDSLV</sequence>
<name>A0A438FXS9_VITVI</name>
<dbReference type="InterPro" id="IPR013103">
    <property type="entry name" value="RVT_2"/>
</dbReference>
<dbReference type="AlphaFoldDB" id="A0A438FXS9"/>
<reference evidence="3 4" key="1">
    <citation type="journal article" date="2018" name="PLoS Genet.">
        <title>Population sequencing reveals clonal diversity and ancestral inbreeding in the grapevine cultivar Chardonnay.</title>
        <authorList>
            <person name="Roach M.J."/>
            <person name="Johnson D.L."/>
            <person name="Bohlmann J."/>
            <person name="van Vuuren H.J."/>
            <person name="Jones S.J."/>
            <person name="Pretorius I.S."/>
            <person name="Schmidt S.A."/>
            <person name="Borneman A.R."/>
        </authorList>
    </citation>
    <scope>NUCLEOTIDE SEQUENCE [LARGE SCALE GENOMIC DNA]</scope>
    <source>
        <strain evidence="4">cv. Chardonnay</strain>
        <tissue evidence="3">Leaf</tissue>
    </source>
</reference>
<accession>A0A438FXS9</accession>
<evidence type="ECO:0000313" key="4">
    <source>
        <dbReference type="Proteomes" id="UP000288805"/>
    </source>
</evidence>
<comment type="caution">
    <text evidence="3">The sequence shown here is derived from an EMBL/GenBank/DDBJ whole genome shotgun (WGS) entry which is preliminary data.</text>
</comment>
<dbReference type="InterPro" id="IPR057670">
    <property type="entry name" value="SH3_retrovirus"/>
</dbReference>
<dbReference type="PANTHER" id="PTHR11439">
    <property type="entry name" value="GAG-POL-RELATED RETROTRANSPOSON"/>
    <property type="match status" value="1"/>
</dbReference>
<evidence type="ECO:0000259" key="2">
    <source>
        <dbReference type="Pfam" id="PF25597"/>
    </source>
</evidence>
<dbReference type="EMBL" id="QGNW01000707">
    <property type="protein sequence ID" value="RVW64728.1"/>
    <property type="molecule type" value="Genomic_DNA"/>
</dbReference>
<dbReference type="InterPro" id="IPR043502">
    <property type="entry name" value="DNA/RNA_pol_sf"/>
</dbReference>
<dbReference type="Pfam" id="PF14223">
    <property type="entry name" value="Retrotran_gag_2"/>
    <property type="match status" value="1"/>
</dbReference>
<dbReference type="CDD" id="cd09272">
    <property type="entry name" value="RNase_HI_RT_Ty1"/>
    <property type="match status" value="1"/>
</dbReference>
<proteinExistence type="predicted"/>
<dbReference type="Proteomes" id="UP000288805">
    <property type="component" value="Unassembled WGS sequence"/>
</dbReference>
<dbReference type="Pfam" id="PF25597">
    <property type="entry name" value="SH3_retrovirus"/>
    <property type="match status" value="1"/>
</dbReference>
<protein>
    <submittedName>
        <fullName evidence="3">Retrovirus-related Pol polyprotein from transposon TNT 1-94</fullName>
    </submittedName>
</protein>
<evidence type="ECO:0000259" key="1">
    <source>
        <dbReference type="Pfam" id="PF07727"/>
    </source>
</evidence>
<dbReference type="Pfam" id="PF07727">
    <property type="entry name" value="RVT_2"/>
    <property type="match status" value="1"/>
</dbReference>
<dbReference type="PANTHER" id="PTHR11439:SF467">
    <property type="entry name" value="INTEGRASE CATALYTIC DOMAIN-CONTAINING PROTEIN"/>
    <property type="match status" value="1"/>
</dbReference>
<feature type="domain" description="Retroviral polymerase SH3-like" evidence="2">
    <location>
        <begin position="260"/>
        <end position="314"/>
    </location>
</feature>
<gene>
    <name evidence="3" type="primary">POLX_1799</name>
    <name evidence="3" type="ORF">CK203_063132</name>
</gene>
<dbReference type="SUPFAM" id="SSF56672">
    <property type="entry name" value="DNA/RNA polymerases"/>
    <property type="match status" value="1"/>
</dbReference>